<dbReference type="Proteomes" id="UP000663829">
    <property type="component" value="Unassembled WGS sequence"/>
</dbReference>
<dbReference type="InterPro" id="IPR011641">
    <property type="entry name" value="Tyr-kin_ephrin_A/B_rcpt-like"/>
</dbReference>
<evidence type="ECO:0000313" key="3">
    <source>
        <dbReference type="EMBL" id="CAF3764103.1"/>
    </source>
</evidence>
<proteinExistence type="predicted"/>
<keyword evidence="4" id="KW-1185">Reference proteome</keyword>
<evidence type="ECO:0000313" key="4">
    <source>
        <dbReference type="Proteomes" id="UP000663829"/>
    </source>
</evidence>
<evidence type="ECO:0000259" key="1">
    <source>
        <dbReference type="Pfam" id="PF07699"/>
    </source>
</evidence>
<name>A0A814G380_9BILA</name>
<dbReference type="InterPro" id="IPR009030">
    <property type="entry name" value="Growth_fac_rcpt_cys_sf"/>
</dbReference>
<protein>
    <recommendedName>
        <fullName evidence="1">Tyrosine-protein kinase ephrin type A/B receptor-like domain-containing protein</fullName>
    </recommendedName>
</protein>
<dbReference type="Proteomes" id="UP000681722">
    <property type="component" value="Unassembled WGS sequence"/>
</dbReference>
<dbReference type="SUPFAM" id="SSF57184">
    <property type="entry name" value="Growth factor receptor domain"/>
    <property type="match status" value="1"/>
</dbReference>
<dbReference type="Pfam" id="PF07699">
    <property type="entry name" value="Ephrin_rec_like"/>
    <property type="match status" value="2"/>
</dbReference>
<dbReference type="EMBL" id="CAJOBC010003038">
    <property type="protein sequence ID" value="CAF3764103.1"/>
    <property type="molecule type" value="Genomic_DNA"/>
</dbReference>
<feature type="domain" description="Tyrosine-protein kinase ephrin type A/B receptor-like" evidence="1">
    <location>
        <begin position="65"/>
        <end position="105"/>
    </location>
</feature>
<organism evidence="2 4">
    <name type="scientific">Didymodactylos carnosus</name>
    <dbReference type="NCBI Taxonomy" id="1234261"/>
    <lineage>
        <taxon>Eukaryota</taxon>
        <taxon>Metazoa</taxon>
        <taxon>Spiralia</taxon>
        <taxon>Gnathifera</taxon>
        <taxon>Rotifera</taxon>
        <taxon>Eurotatoria</taxon>
        <taxon>Bdelloidea</taxon>
        <taxon>Philodinida</taxon>
        <taxon>Philodinidae</taxon>
        <taxon>Didymodactylos</taxon>
    </lineage>
</organism>
<evidence type="ECO:0000313" key="2">
    <source>
        <dbReference type="EMBL" id="CAF0992199.1"/>
    </source>
</evidence>
<dbReference type="PANTHER" id="PTHR46967:SF2">
    <property type="entry name" value="SUSHI, VON WILLEBRAND FACTOR TYPE A, EGF AND PENTRAXIN DOMAIN-CONTAINING PROTEIN 1-LIKE"/>
    <property type="match status" value="1"/>
</dbReference>
<dbReference type="SMART" id="SM01411">
    <property type="entry name" value="Ephrin_rec_like"/>
    <property type="match status" value="3"/>
</dbReference>
<gene>
    <name evidence="2" type="ORF">GPM918_LOCUS13312</name>
    <name evidence="3" type="ORF">SRO942_LOCUS13312</name>
</gene>
<dbReference type="OrthoDB" id="439917at2759"/>
<dbReference type="EMBL" id="CAJNOQ010003038">
    <property type="protein sequence ID" value="CAF0992199.1"/>
    <property type="molecule type" value="Genomic_DNA"/>
</dbReference>
<dbReference type="PANTHER" id="PTHR46967">
    <property type="entry name" value="INSULIN-LIKE GROWTH FACTOR BINDING PROTEIN,N-TERMINAL"/>
    <property type="match status" value="1"/>
</dbReference>
<comment type="caution">
    <text evidence="2">The sequence shown here is derived from an EMBL/GenBank/DDBJ whole genome shotgun (WGS) entry which is preliminary data.</text>
</comment>
<dbReference type="Gene3D" id="2.10.50.10">
    <property type="entry name" value="Tumor Necrosis Factor Receptor, subunit A, domain 2"/>
    <property type="match status" value="2"/>
</dbReference>
<feature type="domain" description="Tyrosine-protein kinase ephrin type A/B receptor-like" evidence="1">
    <location>
        <begin position="32"/>
        <end position="60"/>
    </location>
</feature>
<sequence>MLSDLLGFGSYCPDGETQISCPPGSYTDLYEQFACRRCHWGWYQIQAGQTTCLRCGLGQFCPNATQLPQSCPAGTYSDLYGQVKCRPCPKGYYNIQPGATYCTKCFLDVECSNSTVSPKPCATGYYNPLYAQTQCRRFPAGNRTIHIPGCLNVNG</sequence>
<reference evidence="2" key="1">
    <citation type="submission" date="2021-02" db="EMBL/GenBank/DDBJ databases">
        <authorList>
            <person name="Nowell W R."/>
        </authorList>
    </citation>
    <scope>NUCLEOTIDE SEQUENCE</scope>
</reference>
<dbReference type="AlphaFoldDB" id="A0A814G380"/>
<accession>A0A814G380</accession>